<feature type="region of interest" description="Disordered" evidence="2">
    <location>
        <begin position="86"/>
        <end position="123"/>
    </location>
</feature>
<feature type="region of interest" description="Disordered" evidence="2">
    <location>
        <begin position="186"/>
        <end position="225"/>
    </location>
</feature>
<dbReference type="AlphaFoldDB" id="A0A9W6BX00"/>
<dbReference type="Proteomes" id="UP001165080">
    <property type="component" value="Unassembled WGS sequence"/>
</dbReference>
<proteinExistence type="predicted"/>
<evidence type="ECO:0000313" key="4">
    <source>
        <dbReference type="Proteomes" id="UP001165080"/>
    </source>
</evidence>
<dbReference type="EMBL" id="BRXU01000030">
    <property type="protein sequence ID" value="GLC59814.1"/>
    <property type="molecule type" value="Genomic_DNA"/>
</dbReference>
<organism evidence="3 4">
    <name type="scientific">Pleodorina starrii</name>
    <dbReference type="NCBI Taxonomy" id="330485"/>
    <lineage>
        <taxon>Eukaryota</taxon>
        <taxon>Viridiplantae</taxon>
        <taxon>Chlorophyta</taxon>
        <taxon>core chlorophytes</taxon>
        <taxon>Chlorophyceae</taxon>
        <taxon>CS clade</taxon>
        <taxon>Chlamydomonadales</taxon>
        <taxon>Volvocaceae</taxon>
        <taxon>Pleodorina</taxon>
    </lineage>
</organism>
<accession>A0A9W6BX00</accession>
<reference evidence="3 4" key="1">
    <citation type="journal article" date="2023" name="Commun. Biol.">
        <title>Reorganization of the ancestral sex-determining regions during the evolution of trioecy in Pleodorina starrii.</title>
        <authorList>
            <person name="Takahashi K."/>
            <person name="Suzuki S."/>
            <person name="Kawai-Toyooka H."/>
            <person name="Yamamoto K."/>
            <person name="Hamaji T."/>
            <person name="Ootsuki R."/>
            <person name="Yamaguchi H."/>
            <person name="Kawachi M."/>
            <person name="Higashiyama T."/>
            <person name="Nozaki H."/>
        </authorList>
    </citation>
    <scope>NUCLEOTIDE SEQUENCE [LARGE SCALE GENOMIC DNA]</scope>
    <source>
        <strain evidence="3 4">NIES-4479</strain>
    </source>
</reference>
<dbReference type="InterPro" id="IPR038966">
    <property type="entry name" value="TMA17"/>
</dbReference>
<dbReference type="GO" id="GO:0030674">
    <property type="term" value="F:protein-macromolecule adaptor activity"/>
    <property type="evidence" value="ECO:0007669"/>
    <property type="project" value="TreeGrafter"/>
</dbReference>
<dbReference type="PANTHER" id="PTHR40422">
    <property type="entry name" value="TRANSLATION MACHINERY-ASSOCIATED PROTEIN 17"/>
    <property type="match status" value="1"/>
</dbReference>
<evidence type="ECO:0000256" key="2">
    <source>
        <dbReference type="SAM" id="MobiDB-lite"/>
    </source>
</evidence>
<keyword evidence="4" id="KW-1185">Reference proteome</keyword>
<sequence>MALSVLKIEIDELKNSIQHLERSNRELKDLLQTDPDPEYRIAIGENITTLAKKRARVAALEEELRRLTGEEYESDAVAVPVSEEGAPGAALQEGHNSVATRTAAGRDEDMQTEEPQVAESHCDMDSTSMEVDAAAAGPGAEATAAGVSGDVTSAGAAAGAAGSAVSGAPGAGAQGATSLGAITAAAAAETAAPPPAQPAGGPEGPSGPLSAEGEASGTSGSGMWL</sequence>
<dbReference type="GO" id="GO:0070682">
    <property type="term" value="P:proteasome regulatory particle assembly"/>
    <property type="evidence" value="ECO:0007669"/>
    <property type="project" value="InterPro"/>
</dbReference>
<feature type="coiled-coil region" evidence="1">
    <location>
        <begin position="3"/>
        <end position="70"/>
    </location>
</feature>
<dbReference type="OrthoDB" id="548474at2759"/>
<dbReference type="PANTHER" id="PTHR40422:SF1">
    <property type="entry name" value="TRANSLATION MACHINERY-ASSOCIATED PROTEIN 17"/>
    <property type="match status" value="1"/>
</dbReference>
<keyword evidence="1" id="KW-0175">Coiled coil</keyword>
<evidence type="ECO:0000313" key="3">
    <source>
        <dbReference type="EMBL" id="GLC59814.1"/>
    </source>
</evidence>
<name>A0A9W6BX00_9CHLO</name>
<evidence type="ECO:0000256" key="1">
    <source>
        <dbReference type="SAM" id="Coils"/>
    </source>
</evidence>
<comment type="caution">
    <text evidence="3">The sequence shown here is derived from an EMBL/GenBank/DDBJ whole genome shotgun (WGS) entry which is preliminary data.</text>
</comment>
<gene>
    <name evidence="3" type="primary">PLEST010270</name>
    <name evidence="3" type="ORF">PLESTB_001538500</name>
</gene>
<protein>
    <submittedName>
        <fullName evidence="3">Uncharacterized protein</fullName>
    </submittedName>
</protein>
<feature type="compositionally biased region" description="Low complexity" evidence="2">
    <location>
        <begin position="206"/>
        <end position="225"/>
    </location>
</feature>